<evidence type="ECO:0000256" key="2">
    <source>
        <dbReference type="SAM" id="Phobius"/>
    </source>
</evidence>
<name>A0ABR1LZJ1_9PEZI</name>
<gene>
    <name evidence="3" type="ORF">J3D65DRAFT_676080</name>
</gene>
<proteinExistence type="predicted"/>
<dbReference type="EMBL" id="JBBPEH010000004">
    <property type="protein sequence ID" value="KAK7540003.1"/>
    <property type="molecule type" value="Genomic_DNA"/>
</dbReference>
<comment type="caution">
    <text evidence="3">The sequence shown here is derived from an EMBL/GenBank/DDBJ whole genome shotgun (WGS) entry which is preliminary data.</text>
</comment>
<keyword evidence="2" id="KW-1133">Transmembrane helix</keyword>
<feature type="compositionally biased region" description="Polar residues" evidence="1">
    <location>
        <begin position="67"/>
        <end position="76"/>
    </location>
</feature>
<dbReference type="Proteomes" id="UP001360953">
    <property type="component" value="Unassembled WGS sequence"/>
</dbReference>
<evidence type="ECO:0000256" key="1">
    <source>
        <dbReference type="SAM" id="MobiDB-lite"/>
    </source>
</evidence>
<evidence type="ECO:0000313" key="3">
    <source>
        <dbReference type="EMBL" id="KAK7540003.1"/>
    </source>
</evidence>
<feature type="transmembrane region" description="Helical" evidence="2">
    <location>
        <begin position="102"/>
        <end position="125"/>
    </location>
</feature>
<organism evidence="3 4">
    <name type="scientific">Phyllosticta citribraziliensis</name>
    <dbReference type="NCBI Taxonomy" id="989973"/>
    <lineage>
        <taxon>Eukaryota</taxon>
        <taxon>Fungi</taxon>
        <taxon>Dikarya</taxon>
        <taxon>Ascomycota</taxon>
        <taxon>Pezizomycotina</taxon>
        <taxon>Dothideomycetes</taxon>
        <taxon>Dothideomycetes incertae sedis</taxon>
        <taxon>Botryosphaeriales</taxon>
        <taxon>Phyllostictaceae</taxon>
        <taxon>Phyllosticta</taxon>
    </lineage>
</organism>
<sequence>MEDAMAMPEMSESRASFVAVCDVCGGAKYRAPNPSQPLSIEMLEAQPLQSTPSCDELSTFDEKKETAPTNSAPSTTRRVLRKLCLSESLFESLNTALLDYNLWFYIPNFFHFLALWFFIGGFDYCMWRYSN</sequence>
<accession>A0ABR1LZJ1</accession>
<keyword evidence="2" id="KW-0472">Membrane</keyword>
<keyword evidence="2" id="KW-0812">Transmembrane</keyword>
<feature type="region of interest" description="Disordered" evidence="1">
    <location>
        <begin position="51"/>
        <end position="76"/>
    </location>
</feature>
<dbReference type="RefSeq" id="XP_066657274.1">
    <property type="nucleotide sequence ID" value="XM_066803598.1"/>
</dbReference>
<reference evidence="3 4" key="1">
    <citation type="submission" date="2024-04" db="EMBL/GenBank/DDBJ databases">
        <title>Phyllosticta paracitricarpa is synonymous to the EU quarantine fungus P. citricarpa based on phylogenomic analyses.</title>
        <authorList>
            <consortium name="Lawrence Berkeley National Laboratory"/>
            <person name="Van ingen-buijs V.A."/>
            <person name="Van westerhoven A.C."/>
            <person name="Haridas S."/>
            <person name="Skiadas P."/>
            <person name="Martin F."/>
            <person name="Groenewald J.Z."/>
            <person name="Crous P.W."/>
            <person name="Seidl M.F."/>
        </authorList>
    </citation>
    <scope>NUCLEOTIDE SEQUENCE [LARGE SCALE GENOMIC DNA]</scope>
    <source>
        <strain evidence="3 4">CPC 17464</strain>
    </source>
</reference>
<keyword evidence="4" id="KW-1185">Reference proteome</keyword>
<protein>
    <submittedName>
        <fullName evidence="3">Uncharacterized protein</fullName>
    </submittedName>
</protein>
<dbReference type="GeneID" id="92036504"/>
<evidence type="ECO:0000313" key="4">
    <source>
        <dbReference type="Proteomes" id="UP001360953"/>
    </source>
</evidence>